<dbReference type="InterPro" id="IPR016181">
    <property type="entry name" value="Acyl_CoA_acyltransferase"/>
</dbReference>
<dbReference type="CDD" id="cd04301">
    <property type="entry name" value="NAT_SF"/>
    <property type="match status" value="2"/>
</dbReference>
<dbReference type="EMBL" id="CP042392">
    <property type="protein sequence ID" value="QEA53099.1"/>
    <property type="molecule type" value="Genomic_DNA"/>
</dbReference>
<dbReference type="InterPro" id="IPR053144">
    <property type="entry name" value="Acetyltransferase_Butenolide"/>
</dbReference>
<evidence type="ECO:0000259" key="1">
    <source>
        <dbReference type="PROSITE" id="PS51186"/>
    </source>
</evidence>
<dbReference type="GO" id="GO:0016747">
    <property type="term" value="F:acyltransferase activity, transferring groups other than amino-acyl groups"/>
    <property type="evidence" value="ECO:0007669"/>
    <property type="project" value="InterPro"/>
</dbReference>
<keyword evidence="2" id="KW-0808">Transferase</keyword>
<sequence length="269" mass="29935">MFVYKINATMTVAAIKTIYQATAFDKDLTTLRLATMLAQTPLTVSAWQGKQLIGFARYLTDFEYSAYLSDLAVLPAYQRQGIGRHLLKIGHDYLGCRVTITLRAAPTAKTYYPQVGFTACDHLFRLPRAIQLSVNKLSSITVTAQTKISGQQLAQVFQAAGLRRPIYDLGRLQRMLNNATFIYTAWQGTELVGIARDFTDGAYVGYIADLAVAKSFQRQGIGRQLLAQIRCDLGPQISLVLLAAPAAMTYYPQLSFQQDANGFTQPRQW</sequence>
<name>A0A5B8TKU8_9LACO</name>
<reference evidence="2 3" key="1">
    <citation type="submission" date="2019-06" db="EMBL/GenBank/DDBJ databases">
        <title>Genome analyses of bacteria isolated from kimchi.</title>
        <authorList>
            <person name="Lee S."/>
            <person name="Ahn S."/>
            <person name="Roh S."/>
        </authorList>
    </citation>
    <scope>NUCLEOTIDE SEQUENCE [LARGE SCALE GENOMIC DNA]</scope>
    <source>
        <strain evidence="2 3">CBA3616</strain>
    </source>
</reference>
<dbReference type="Pfam" id="PF13673">
    <property type="entry name" value="Acetyltransf_10"/>
    <property type="match status" value="2"/>
</dbReference>
<protein>
    <submittedName>
        <fullName evidence="2">GNAT family N-acetyltransferase</fullName>
    </submittedName>
</protein>
<proteinExistence type="predicted"/>
<dbReference type="RefSeq" id="WP_146989276.1">
    <property type="nucleotide sequence ID" value="NZ_CP042392.1"/>
</dbReference>
<dbReference type="PANTHER" id="PTHR43233">
    <property type="entry name" value="FAMILY N-ACETYLTRANSFERASE, PUTATIVE (AFU_ORTHOLOGUE AFUA_6G03350)-RELATED"/>
    <property type="match status" value="1"/>
</dbReference>
<dbReference type="SUPFAM" id="SSF55729">
    <property type="entry name" value="Acyl-CoA N-acyltransferases (Nat)"/>
    <property type="match status" value="2"/>
</dbReference>
<dbReference type="Proteomes" id="UP000321772">
    <property type="component" value="Chromosome"/>
</dbReference>
<dbReference type="PROSITE" id="PS51186">
    <property type="entry name" value="GNAT"/>
    <property type="match status" value="2"/>
</dbReference>
<evidence type="ECO:0000313" key="3">
    <source>
        <dbReference type="Proteomes" id="UP000321772"/>
    </source>
</evidence>
<feature type="domain" description="N-acetyltransferase" evidence="1">
    <location>
        <begin position="1"/>
        <end position="137"/>
    </location>
</feature>
<gene>
    <name evidence="2" type="ORF">FGL77_07160</name>
</gene>
<accession>A0A5B8TKU8</accession>
<organism evidence="2 3">
    <name type="scientific">Loigolactobacillus coryniformis</name>
    <dbReference type="NCBI Taxonomy" id="1610"/>
    <lineage>
        <taxon>Bacteria</taxon>
        <taxon>Bacillati</taxon>
        <taxon>Bacillota</taxon>
        <taxon>Bacilli</taxon>
        <taxon>Lactobacillales</taxon>
        <taxon>Lactobacillaceae</taxon>
        <taxon>Loigolactobacillus</taxon>
    </lineage>
</organism>
<evidence type="ECO:0000313" key="2">
    <source>
        <dbReference type="EMBL" id="QEA53099.1"/>
    </source>
</evidence>
<dbReference type="InterPro" id="IPR000182">
    <property type="entry name" value="GNAT_dom"/>
</dbReference>
<dbReference type="Gene3D" id="3.40.630.30">
    <property type="match status" value="2"/>
</dbReference>
<dbReference type="PANTHER" id="PTHR43233:SF1">
    <property type="entry name" value="FAMILY N-ACETYLTRANSFERASE, PUTATIVE (AFU_ORTHOLOGUE AFUA_6G03350)-RELATED"/>
    <property type="match status" value="1"/>
</dbReference>
<feature type="domain" description="N-acetyltransferase" evidence="1">
    <location>
        <begin position="140"/>
        <end position="269"/>
    </location>
</feature>
<dbReference type="AlphaFoldDB" id="A0A5B8TKU8"/>